<evidence type="ECO:0000313" key="3">
    <source>
        <dbReference type="Proteomes" id="UP000242875"/>
    </source>
</evidence>
<feature type="compositionally biased region" description="Polar residues" evidence="1">
    <location>
        <begin position="209"/>
        <end position="220"/>
    </location>
</feature>
<sequence>MSKDCVVSLSKTKRGYDAVLIVVDRLSKMAPFIPTSTTYQQRTPPNFSSTTCFDYMECLKVLSAIETQDSPVSSDAYSGTEHKVEHDFRPNGSYQERPQSRILTKSPKLNALNRNIEEATTALIKAQGRQKRNVDLKRKEEEFGHGKVTITKIHQTLHPKEQGIRRGLRIGLSRSLAIHPDFHVFLLKRHQTSELQAEVQQPPPFYVETPTQWNTKSKST</sequence>
<dbReference type="OrthoDB" id="2447685at2759"/>
<dbReference type="AlphaFoldDB" id="A0A261XWU4"/>
<feature type="region of interest" description="Disordered" evidence="1">
    <location>
        <begin position="197"/>
        <end position="220"/>
    </location>
</feature>
<accession>A0A261XWU4</accession>
<organism evidence="2 3">
    <name type="scientific">Bifiguratus adelaidae</name>
    <dbReference type="NCBI Taxonomy" id="1938954"/>
    <lineage>
        <taxon>Eukaryota</taxon>
        <taxon>Fungi</taxon>
        <taxon>Fungi incertae sedis</taxon>
        <taxon>Mucoromycota</taxon>
        <taxon>Mucoromycotina</taxon>
        <taxon>Endogonomycetes</taxon>
        <taxon>Endogonales</taxon>
        <taxon>Endogonales incertae sedis</taxon>
        <taxon>Bifiguratus</taxon>
    </lineage>
</organism>
<feature type="compositionally biased region" description="Basic and acidic residues" evidence="1">
    <location>
        <begin position="80"/>
        <end position="89"/>
    </location>
</feature>
<evidence type="ECO:0000256" key="1">
    <source>
        <dbReference type="SAM" id="MobiDB-lite"/>
    </source>
</evidence>
<comment type="caution">
    <text evidence="2">The sequence shown here is derived from an EMBL/GenBank/DDBJ whole genome shotgun (WGS) entry which is preliminary data.</text>
</comment>
<reference evidence="2 3" key="1">
    <citation type="journal article" date="2017" name="Mycologia">
        <title>Bifiguratus adelaidae, gen. et sp. nov., a new member of Mucoromycotina in endophytic and soil-dwelling habitats.</title>
        <authorList>
            <person name="Torres-Cruz T.J."/>
            <person name="Billingsley Tobias T.L."/>
            <person name="Almatruk M."/>
            <person name="Hesse C."/>
            <person name="Kuske C.R."/>
            <person name="Desiro A."/>
            <person name="Benucci G.M."/>
            <person name="Bonito G."/>
            <person name="Stajich J.E."/>
            <person name="Dunlap C."/>
            <person name="Arnold A.E."/>
            <person name="Porras-Alfaro A."/>
        </authorList>
    </citation>
    <scope>NUCLEOTIDE SEQUENCE [LARGE SCALE GENOMIC DNA]</scope>
    <source>
        <strain evidence="2 3">AZ0501</strain>
    </source>
</reference>
<dbReference type="EMBL" id="MVBO01000124">
    <property type="protein sequence ID" value="OZJ02811.1"/>
    <property type="molecule type" value="Genomic_DNA"/>
</dbReference>
<dbReference type="Proteomes" id="UP000242875">
    <property type="component" value="Unassembled WGS sequence"/>
</dbReference>
<feature type="region of interest" description="Disordered" evidence="1">
    <location>
        <begin position="70"/>
        <end position="97"/>
    </location>
</feature>
<gene>
    <name evidence="2" type="ORF">BZG36_04267</name>
</gene>
<evidence type="ECO:0000313" key="2">
    <source>
        <dbReference type="EMBL" id="OZJ02811.1"/>
    </source>
</evidence>
<protein>
    <submittedName>
        <fullName evidence="2">Uncharacterized protein</fullName>
    </submittedName>
</protein>
<name>A0A261XWU4_9FUNG</name>
<keyword evidence="3" id="KW-1185">Reference proteome</keyword>
<proteinExistence type="predicted"/>